<evidence type="ECO:0000256" key="2">
    <source>
        <dbReference type="ARBA" id="ARBA00022729"/>
    </source>
</evidence>
<dbReference type="PANTHER" id="PTHR33938:SF15">
    <property type="entry name" value="FERULOYL ESTERASE B-RELATED"/>
    <property type="match status" value="1"/>
</dbReference>
<dbReference type="AlphaFoldDB" id="X0X5Y3"/>
<dbReference type="EMBL" id="BARS01044664">
    <property type="protein sequence ID" value="GAG38624.1"/>
    <property type="molecule type" value="Genomic_DNA"/>
</dbReference>
<dbReference type="GO" id="GO:0052689">
    <property type="term" value="F:carboxylic ester hydrolase activity"/>
    <property type="evidence" value="ECO:0007669"/>
    <property type="project" value="UniProtKB-KW"/>
</dbReference>
<keyword evidence="2" id="KW-0732">Signal</keyword>
<reference evidence="5" key="1">
    <citation type="journal article" date="2014" name="Front. Microbiol.">
        <title>High frequency of phylogenetically diverse reductive dehalogenase-homologous genes in deep subseafloor sedimentary metagenomes.</title>
        <authorList>
            <person name="Kawai M."/>
            <person name="Futagami T."/>
            <person name="Toyoda A."/>
            <person name="Takaki Y."/>
            <person name="Nishi S."/>
            <person name="Hori S."/>
            <person name="Arai W."/>
            <person name="Tsubouchi T."/>
            <person name="Morono Y."/>
            <person name="Uchiyama I."/>
            <person name="Ito T."/>
            <person name="Fujiyama A."/>
            <person name="Inagaki F."/>
            <person name="Takami H."/>
        </authorList>
    </citation>
    <scope>NUCLEOTIDE SEQUENCE</scope>
    <source>
        <strain evidence="5">Expedition CK06-06</strain>
    </source>
</reference>
<protein>
    <recommendedName>
        <fullName evidence="6">Carboxylic ester hydrolase</fullName>
    </recommendedName>
</protein>
<evidence type="ECO:0008006" key="6">
    <source>
        <dbReference type="Google" id="ProtNLM"/>
    </source>
</evidence>
<organism evidence="5">
    <name type="scientific">marine sediment metagenome</name>
    <dbReference type="NCBI Taxonomy" id="412755"/>
    <lineage>
        <taxon>unclassified sequences</taxon>
        <taxon>metagenomes</taxon>
        <taxon>ecological metagenomes</taxon>
    </lineage>
</organism>
<accession>X0X5Y3</accession>
<evidence type="ECO:0000256" key="4">
    <source>
        <dbReference type="ARBA" id="ARBA00023157"/>
    </source>
</evidence>
<dbReference type="Pfam" id="PF07519">
    <property type="entry name" value="Tannase"/>
    <property type="match status" value="1"/>
</dbReference>
<comment type="caution">
    <text evidence="5">The sequence shown here is derived from an EMBL/GenBank/DDBJ whole genome shotgun (WGS) entry which is preliminary data.</text>
</comment>
<proteinExistence type="predicted"/>
<keyword evidence="3" id="KW-0378">Hydrolase</keyword>
<gene>
    <name evidence="5" type="ORF">S01H1_67438</name>
</gene>
<dbReference type="PANTHER" id="PTHR33938">
    <property type="entry name" value="FERULOYL ESTERASE B-RELATED"/>
    <property type="match status" value="1"/>
</dbReference>
<keyword evidence="4" id="KW-1015">Disulfide bond</keyword>
<evidence type="ECO:0000256" key="3">
    <source>
        <dbReference type="ARBA" id="ARBA00022801"/>
    </source>
</evidence>
<evidence type="ECO:0000256" key="1">
    <source>
        <dbReference type="ARBA" id="ARBA00022487"/>
    </source>
</evidence>
<dbReference type="InterPro" id="IPR011118">
    <property type="entry name" value="Tannase/feruloyl_esterase"/>
</dbReference>
<name>X0X5Y3_9ZZZZ</name>
<keyword evidence="1" id="KW-0719">Serine esterase</keyword>
<sequence>MGPGQEDWLRLFMVPGMGHCRGGSCPDQANYMGAMERWHEAGIAPESITAYHVTDNRVDMTRPLCPYPQVAIYSGTGSTNDAANFVCRTKDTKE</sequence>
<evidence type="ECO:0000313" key="5">
    <source>
        <dbReference type="EMBL" id="GAG38624.1"/>
    </source>
</evidence>